<feature type="transmembrane region" description="Helical" evidence="2">
    <location>
        <begin position="95"/>
        <end position="122"/>
    </location>
</feature>
<dbReference type="AlphaFoldDB" id="A0A7R8ATA7"/>
<proteinExistence type="predicted"/>
<evidence type="ECO:0000313" key="4">
    <source>
        <dbReference type="EMBL" id="BCS30012.1"/>
    </source>
</evidence>
<feature type="domain" description="DUF6536" evidence="3">
    <location>
        <begin position="92"/>
        <end position="248"/>
    </location>
</feature>
<feature type="transmembrane region" description="Helical" evidence="2">
    <location>
        <begin position="776"/>
        <end position="796"/>
    </location>
</feature>
<dbReference type="RefSeq" id="XP_041562198.1">
    <property type="nucleotide sequence ID" value="XM_041696582.1"/>
</dbReference>
<keyword evidence="2" id="KW-1133">Transmembrane helix</keyword>
<dbReference type="Proteomes" id="UP000654913">
    <property type="component" value="Chromosome 8"/>
</dbReference>
<accession>A0A7R8ATA7</accession>
<feature type="compositionally biased region" description="Basic and acidic residues" evidence="1">
    <location>
        <begin position="22"/>
        <end position="31"/>
    </location>
</feature>
<dbReference type="KEGG" id="apuu:APUU_80315A"/>
<dbReference type="OrthoDB" id="5429634at2759"/>
<name>A0A7R8ATA7_9EURO</name>
<keyword evidence="5" id="KW-1185">Reference proteome</keyword>
<reference evidence="4" key="1">
    <citation type="submission" date="2021-01" db="EMBL/GenBank/DDBJ databases">
        <authorList>
            <consortium name="Aspergillus puulaauensis MK2 genome sequencing consortium"/>
            <person name="Kazuki M."/>
            <person name="Futagami T."/>
        </authorList>
    </citation>
    <scope>NUCLEOTIDE SEQUENCE</scope>
    <source>
        <strain evidence="4">MK2</strain>
    </source>
</reference>
<dbReference type="Pfam" id="PF20163">
    <property type="entry name" value="DUF6536"/>
    <property type="match status" value="1"/>
</dbReference>
<organism evidence="4 5">
    <name type="scientific">Aspergillus puulaauensis</name>
    <dbReference type="NCBI Taxonomy" id="1220207"/>
    <lineage>
        <taxon>Eukaryota</taxon>
        <taxon>Fungi</taxon>
        <taxon>Dikarya</taxon>
        <taxon>Ascomycota</taxon>
        <taxon>Pezizomycotina</taxon>
        <taxon>Eurotiomycetes</taxon>
        <taxon>Eurotiomycetidae</taxon>
        <taxon>Eurotiales</taxon>
        <taxon>Aspergillaceae</taxon>
        <taxon>Aspergillus</taxon>
    </lineage>
</organism>
<feature type="compositionally biased region" description="Basic and acidic residues" evidence="1">
    <location>
        <begin position="1"/>
        <end position="10"/>
    </location>
</feature>
<dbReference type="PANTHER" id="PTHR35395:SF1">
    <property type="entry name" value="DUF6536 DOMAIN-CONTAINING PROTEIN"/>
    <property type="match status" value="1"/>
</dbReference>
<evidence type="ECO:0000256" key="1">
    <source>
        <dbReference type="SAM" id="MobiDB-lite"/>
    </source>
</evidence>
<keyword evidence="2" id="KW-0812">Transmembrane</keyword>
<dbReference type="PANTHER" id="PTHR35395">
    <property type="entry name" value="DUF6536 DOMAIN-CONTAINING PROTEIN"/>
    <property type="match status" value="1"/>
</dbReference>
<feature type="region of interest" description="Disordered" evidence="1">
    <location>
        <begin position="1"/>
        <end position="34"/>
    </location>
</feature>
<keyword evidence="2" id="KW-0472">Membrane</keyword>
<reference evidence="4" key="2">
    <citation type="submission" date="2021-02" db="EMBL/GenBank/DDBJ databases">
        <title>Aspergillus puulaauensis MK2 genome sequence.</title>
        <authorList>
            <person name="Futagami T."/>
            <person name="Mori K."/>
            <person name="Kadooka C."/>
            <person name="Tanaka T."/>
        </authorList>
    </citation>
    <scope>NUCLEOTIDE SEQUENCE</scope>
    <source>
        <strain evidence="4">MK2</strain>
    </source>
</reference>
<protein>
    <recommendedName>
        <fullName evidence="3">DUF6536 domain-containing protein</fullName>
    </recommendedName>
</protein>
<dbReference type="EMBL" id="AP024450">
    <property type="protein sequence ID" value="BCS30012.1"/>
    <property type="molecule type" value="Genomic_DNA"/>
</dbReference>
<feature type="transmembrane region" description="Helical" evidence="2">
    <location>
        <begin position="726"/>
        <end position="743"/>
    </location>
</feature>
<evidence type="ECO:0000313" key="5">
    <source>
        <dbReference type="Proteomes" id="UP000654913"/>
    </source>
</evidence>
<feature type="transmembrane region" description="Helical" evidence="2">
    <location>
        <begin position="211"/>
        <end position="227"/>
    </location>
</feature>
<dbReference type="GeneID" id="64980009"/>
<evidence type="ECO:0000256" key="2">
    <source>
        <dbReference type="SAM" id="Phobius"/>
    </source>
</evidence>
<dbReference type="InterPro" id="IPR046623">
    <property type="entry name" value="DUF6536"/>
</dbReference>
<gene>
    <name evidence="4" type="ORF">APUU_80315A</name>
</gene>
<evidence type="ECO:0000259" key="3">
    <source>
        <dbReference type="Pfam" id="PF20163"/>
    </source>
</evidence>
<feature type="transmembrane region" description="Helical" evidence="2">
    <location>
        <begin position="606"/>
        <end position="626"/>
    </location>
</feature>
<sequence length="887" mass="98968">MVTPKSDQRTHQPPTSQISLLDKGDGGDNGRKPRQWWNSRALRRLVFRFQYSRLRPYTSKGKGLLQRAAHLISIDKIPLPFLKAAPDPGQKWVKGVLLCMWGTGTILVLNVILVIIAMGIAYSRGPDSDKHFDYAELYRGSCSMANGWTTGMHLVINALSTGLLAASNYSMQCLSAPTREDVRCAHARHSWLDIGAFSIRNLRAMDTKRKALWGVLLISSIPIHMMYNSAVFPSITTKQYGVVIVPDDLGGSEALTKDNYETAVFLQQVGEDPGRVHADYRDGAFKQHRLSECFKQYNTEYNTKKSTLLFVADRKYFDGSSSLSEWETLIAANGAGSSIDRLAEYWQTDDTVVVDTGHWNYPDWSFADPMAGKTDNSTWQDYGPFYQSRLGLHDDSKEDIKKLYTYILCHNPGHQRLEDYMKDGTNWNNVSWIQQIGVQMDGPANGNSLAHSMDYLLSPCGTRVHACFSKDTAEQCQLYFSLPICLAVIVCNIIKVICMYLTAQTDRTEILLTVGDALASFLDTPERMTKGRCLLSRRDMMGGDSPWCPGAYYSKNMAYPSIQQNGYLFRHLPSQSPGSEGRQRKRYPEHLPGMGRWGPSAGLGPWIWSLSLFFSCLGTSIGLYIAGVARARPRGMDTSMSNIWSLEMGKPTGTTIIVRGREIIALVLLVNSPQLVYSTLYFLSNGLLTNMLLAAEYNDYATERKPLRVSWPLGQQRSTYYISLPYRYGVPLIVVSIVLHWLLSQSLFLVKINNLDVHGNRTEYGSETACSFSLKAMFLTILVGTLAMAILIGLGFRRLRSDMPVASSCSAAISAACHPPPGDTDASLKPVKWGQIINAQARSQGTNDGLCDEDIFNDEGLSMDGDYPHCSFTSQEVMKPNCNTRYC</sequence>